<sequence>MITTSRASAHAGARPTVAELAAFPLPRAAEQAEGPTTRGASSDVTTQIRLIGPPAIERGGRPVPPPRGRKAWALLCYLLLADRAPSRRHLADLLLGNAADPLGALRWLLAELRRTLAAPDAFRGDPVRTALGADVWVDVLLLTHGPAGPDASLLELDGELLDGVQLAATPGFDSWLLVARHQVAATHEARLRDATAALLAAGQADDAVRYAARAVARNPLAEGNHDLLARAFAMAGDHTAARRQLVLAGELRRRELDDAGPAGSPPTTATAVRAGTTRASGARWDRAGVRTWSVTSPSPREPRTRLRAADR</sequence>
<proteinExistence type="predicted"/>
<evidence type="ECO:0000313" key="4">
    <source>
        <dbReference type="Proteomes" id="UP000604475"/>
    </source>
</evidence>
<dbReference type="AlphaFoldDB" id="A0A937RDG9"/>
<name>A0A937RDG9_9ACTN</name>
<dbReference type="Gene3D" id="1.10.10.10">
    <property type="entry name" value="Winged helix-like DNA-binding domain superfamily/Winged helix DNA-binding domain"/>
    <property type="match status" value="1"/>
</dbReference>
<reference evidence="3" key="1">
    <citation type="submission" date="2020-12" db="EMBL/GenBank/DDBJ databases">
        <title>Genomic characterization of non-nitrogen-fixing Frankia strains.</title>
        <authorList>
            <person name="Carlos-Shanley C."/>
            <person name="Guerra T."/>
            <person name="Hahn D."/>
        </authorList>
    </citation>
    <scope>NUCLEOTIDE SEQUENCE</scope>
    <source>
        <strain evidence="3">CN6</strain>
    </source>
</reference>
<dbReference type="InterPro" id="IPR005158">
    <property type="entry name" value="BTAD"/>
</dbReference>
<accession>A0A937RDG9</accession>
<comment type="caution">
    <text evidence="3">The sequence shown here is derived from an EMBL/GenBank/DDBJ whole genome shotgun (WGS) entry which is preliminary data.</text>
</comment>
<feature type="domain" description="Bacterial transcriptional activator" evidence="2">
    <location>
        <begin position="133"/>
        <end position="276"/>
    </location>
</feature>
<evidence type="ECO:0000313" key="3">
    <source>
        <dbReference type="EMBL" id="MBL7626869.1"/>
    </source>
</evidence>
<dbReference type="EMBL" id="JAEACQ010000151">
    <property type="protein sequence ID" value="MBL7626869.1"/>
    <property type="molecule type" value="Genomic_DNA"/>
</dbReference>
<feature type="compositionally biased region" description="Low complexity" evidence="1">
    <location>
        <begin position="267"/>
        <end position="282"/>
    </location>
</feature>
<dbReference type="RefSeq" id="WP_203004778.1">
    <property type="nucleotide sequence ID" value="NZ_JADWYU010000106.1"/>
</dbReference>
<dbReference type="InterPro" id="IPR036388">
    <property type="entry name" value="WH-like_DNA-bd_sf"/>
</dbReference>
<dbReference type="SMART" id="SM01043">
    <property type="entry name" value="BTAD"/>
    <property type="match status" value="1"/>
</dbReference>
<dbReference type="InterPro" id="IPR011990">
    <property type="entry name" value="TPR-like_helical_dom_sf"/>
</dbReference>
<protein>
    <recommendedName>
        <fullName evidence="2">Bacterial transcriptional activator domain-containing protein</fullName>
    </recommendedName>
</protein>
<feature type="compositionally biased region" description="Basic and acidic residues" evidence="1">
    <location>
        <begin position="300"/>
        <end position="311"/>
    </location>
</feature>
<feature type="region of interest" description="Disordered" evidence="1">
    <location>
        <begin position="256"/>
        <end position="311"/>
    </location>
</feature>
<gene>
    <name evidence="3" type="ORF">I7412_06745</name>
</gene>
<dbReference type="Gene3D" id="1.25.40.10">
    <property type="entry name" value="Tetratricopeptide repeat domain"/>
    <property type="match status" value="1"/>
</dbReference>
<evidence type="ECO:0000259" key="2">
    <source>
        <dbReference type="SMART" id="SM01043"/>
    </source>
</evidence>
<organism evidence="3 4">
    <name type="scientific">Frankia nepalensis</name>
    <dbReference type="NCBI Taxonomy" id="1836974"/>
    <lineage>
        <taxon>Bacteria</taxon>
        <taxon>Bacillati</taxon>
        <taxon>Actinomycetota</taxon>
        <taxon>Actinomycetes</taxon>
        <taxon>Frankiales</taxon>
        <taxon>Frankiaceae</taxon>
        <taxon>Frankia</taxon>
    </lineage>
</organism>
<dbReference type="PANTHER" id="PTHR35807">
    <property type="entry name" value="TRANSCRIPTIONAL REGULATOR REDD-RELATED"/>
    <property type="match status" value="1"/>
</dbReference>
<dbReference type="InterPro" id="IPR051677">
    <property type="entry name" value="AfsR-DnrI-RedD_regulator"/>
</dbReference>
<dbReference type="Proteomes" id="UP000604475">
    <property type="component" value="Unassembled WGS sequence"/>
</dbReference>
<keyword evidence="4" id="KW-1185">Reference proteome</keyword>
<evidence type="ECO:0000256" key="1">
    <source>
        <dbReference type="SAM" id="MobiDB-lite"/>
    </source>
</evidence>